<keyword evidence="13" id="KW-0460">Magnesium</keyword>
<keyword evidence="12 21" id="KW-0067">ATP-binding</keyword>
<comment type="subcellular location">
    <subcellularLocation>
        <location evidence="3">Cell membrane</location>
        <topology evidence="3">Multi-pass membrane protein</topology>
    </subcellularLocation>
</comment>
<dbReference type="GO" id="GO:0004382">
    <property type="term" value="F:GDP phosphatase activity"/>
    <property type="evidence" value="ECO:0000318"/>
    <property type="project" value="GO_Central"/>
</dbReference>
<evidence type="ECO:0000256" key="22">
    <source>
        <dbReference type="RuleBase" id="RU003833"/>
    </source>
</evidence>
<dbReference type="Gene3D" id="3.30.420.150">
    <property type="entry name" value="Exopolyphosphatase. Domain 2"/>
    <property type="match status" value="1"/>
</dbReference>
<evidence type="ECO:0000256" key="10">
    <source>
        <dbReference type="ARBA" id="ARBA00022801"/>
    </source>
</evidence>
<keyword evidence="14 23" id="KW-1133">Transmembrane helix</keyword>
<feature type="transmembrane region" description="Helical" evidence="23">
    <location>
        <begin position="443"/>
        <end position="468"/>
    </location>
</feature>
<dbReference type="AlphaFoldDB" id="A0A6I8NSW7"/>
<dbReference type="PROSITE" id="PS01238">
    <property type="entry name" value="GDA1_CD39_NTPASE"/>
    <property type="match status" value="1"/>
</dbReference>
<sequence>LIPMLLRPHGTNEPSLPQYGMVFDAGSSHTSLFVYQWPAGKENDTGIVSQALACAVEGPGISYYREEPARAGESLRDCMQEALGLIPDHLHRGTPTFLGATAGMRLLSQQNSSQADQLFEEISKTLRQFPVDFRGAQLLTGNEEGSFGWITINYLLESLVKYSFAGRWMLPTAAELVGALDLGGASTQITFRPQRPGGDPGTQEDFRLYGDNYTVYTHSYLCYGRDQALKMLQAHLVQASRSRRVDHPCYPSGFQETLLLEGLYNSSCTRRPDRYNPRSEILLSGTGDPEACFSAVRTLFNFSSCGGREDCAFNGVYQPAVYGKFYAFSAFYYTFNFLNLTQGQSLSVTNATIWEFCKKRWDELETSYPDQKKRLPNYCPTAVYILTLLLDGYKFTDESWSTISFRKQAADADIGWSLGYMLNLTNMIPSEKPAWSRAQNRDVWIAAVSFLVLAVSLTVAALAVQYFCRPA</sequence>
<evidence type="ECO:0000256" key="18">
    <source>
        <dbReference type="ARBA" id="ARBA00039598"/>
    </source>
</evidence>
<dbReference type="GO" id="GO:0005524">
    <property type="term" value="F:ATP binding"/>
    <property type="evidence" value="ECO:0007669"/>
    <property type="project" value="UniProtKB-KW"/>
</dbReference>
<comment type="catalytic activity">
    <reaction evidence="19">
        <text>a ribonucleoside 5'-triphosphate + 2 H2O = a ribonucleoside 5'-phosphate + 2 phosphate + 2 H(+)</text>
        <dbReference type="Rhea" id="RHEA:36795"/>
        <dbReference type="ChEBI" id="CHEBI:15377"/>
        <dbReference type="ChEBI" id="CHEBI:15378"/>
        <dbReference type="ChEBI" id="CHEBI:43474"/>
        <dbReference type="ChEBI" id="CHEBI:58043"/>
        <dbReference type="ChEBI" id="CHEBI:61557"/>
        <dbReference type="EC" id="3.6.1.5"/>
    </reaction>
</comment>
<evidence type="ECO:0000313" key="25">
    <source>
        <dbReference type="Proteomes" id="UP000002279"/>
    </source>
</evidence>
<feature type="active site" description="Proton acceptor" evidence="20">
    <location>
        <position position="144"/>
    </location>
</feature>
<proteinExistence type="inferred from homology"/>
<comment type="similarity">
    <text evidence="4 22">Belongs to the GDA1/CD39 NTPase family.</text>
</comment>
<evidence type="ECO:0000256" key="16">
    <source>
        <dbReference type="ARBA" id="ARBA00023157"/>
    </source>
</evidence>
<dbReference type="GeneTree" id="ENSGT01150000286965"/>
<dbReference type="PANTHER" id="PTHR11782">
    <property type="entry name" value="ADENOSINE/GUANOSINE DIPHOSPHATASE"/>
    <property type="match status" value="1"/>
</dbReference>
<organism evidence="24 25">
    <name type="scientific">Ornithorhynchus anatinus</name>
    <name type="common">Duckbill platypus</name>
    <dbReference type="NCBI Taxonomy" id="9258"/>
    <lineage>
        <taxon>Eukaryota</taxon>
        <taxon>Metazoa</taxon>
        <taxon>Chordata</taxon>
        <taxon>Craniata</taxon>
        <taxon>Vertebrata</taxon>
        <taxon>Euteleostomi</taxon>
        <taxon>Mammalia</taxon>
        <taxon>Monotremata</taxon>
        <taxon>Ornithorhynchidae</taxon>
        <taxon>Ornithorhynchus</taxon>
    </lineage>
</organism>
<dbReference type="FunFam" id="3.30.420.40:FF:000068">
    <property type="entry name" value="Ectonucleoside triphosphate diphosphohydrolase 1"/>
    <property type="match status" value="1"/>
</dbReference>
<evidence type="ECO:0000256" key="21">
    <source>
        <dbReference type="PIRSR" id="PIRSR600407-2"/>
    </source>
</evidence>
<dbReference type="GO" id="GO:0009124">
    <property type="term" value="P:nucleoside monophosphate biosynthetic process"/>
    <property type="evidence" value="ECO:0007669"/>
    <property type="project" value="Ensembl"/>
</dbReference>
<evidence type="ECO:0000256" key="1">
    <source>
        <dbReference type="ARBA" id="ARBA00001913"/>
    </source>
</evidence>
<evidence type="ECO:0000256" key="6">
    <source>
        <dbReference type="ARBA" id="ARBA00022475"/>
    </source>
</evidence>
<reference evidence="24" key="2">
    <citation type="submission" date="2025-09" db="UniProtKB">
        <authorList>
            <consortium name="Ensembl"/>
        </authorList>
    </citation>
    <scope>IDENTIFICATION</scope>
    <source>
        <strain evidence="24">Glennie</strain>
    </source>
</reference>
<keyword evidence="7 23" id="KW-0812">Transmembrane</keyword>
<keyword evidence="25" id="KW-1185">Reference proteome</keyword>
<evidence type="ECO:0000256" key="17">
    <source>
        <dbReference type="ARBA" id="ARBA00023180"/>
    </source>
</evidence>
<reference evidence="24" key="1">
    <citation type="submission" date="2025-08" db="UniProtKB">
        <authorList>
            <consortium name="Ensembl"/>
        </authorList>
    </citation>
    <scope>IDENTIFICATION</scope>
    <source>
        <strain evidence="24">Glennie</strain>
    </source>
</reference>
<accession>A0A6I8NSW7</accession>
<evidence type="ECO:0000256" key="8">
    <source>
        <dbReference type="ARBA" id="ARBA00022723"/>
    </source>
</evidence>
<comment type="cofactor">
    <cofactor evidence="1">
        <name>Ca(2+)</name>
        <dbReference type="ChEBI" id="CHEBI:29108"/>
    </cofactor>
</comment>
<keyword evidence="9 21" id="KW-0547">Nucleotide-binding</keyword>
<keyword evidence="16" id="KW-1015">Disulfide bond</keyword>
<dbReference type="OMA" id="VEGEYLW"/>
<evidence type="ECO:0000256" key="5">
    <source>
        <dbReference type="ARBA" id="ARBA00012148"/>
    </source>
</evidence>
<evidence type="ECO:0000256" key="12">
    <source>
        <dbReference type="ARBA" id="ARBA00022840"/>
    </source>
</evidence>
<protein>
    <recommendedName>
        <fullName evidence="18">Ectonucleoside triphosphate diphosphohydrolase 8</fullName>
        <ecNumber evidence="5">3.6.1.5</ecNumber>
    </recommendedName>
</protein>
<evidence type="ECO:0000256" key="13">
    <source>
        <dbReference type="ARBA" id="ARBA00022842"/>
    </source>
</evidence>
<dbReference type="GO" id="GO:0017111">
    <property type="term" value="F:ribonucleoside triphosphate phosphatase activity"/>
    <property type="evidence" value="ECO:0000318"/>
    <property type="project" value="GO_Central"/>
</dbReference>
<keyword evidence="15 23" id="KW-0472">Membrane</keyword>
<keyword evidence="11" id="KW-0106">Calcium</keyword>
<feature type="binding site" evidence="21">
    <location>
        <begin position="184"/>
        <end position="188"/>
    </location>
    <ligand>
        <name>ATP</name>
        <dbReference type="ChEBI" id="CHEBI:30616"/>
    </ligand>
</feature>
<dbReference type="Proteomes" id="UP000002279">
    <property type="component" value="Unplaced"/>
</dbReference>
<evidence type="ECO:0000256" key="9">
    <source>
        <dbReference type="ARBA" id="ARBA00022741"/>
    </source>
</evidence>
<dbReference type="FunCoup" id="A0A6I8NSW7">
    <property type="interactions" value="324"/>
</dbReference>
<keyword evidence="8" id="KW-0479">Metal-binding</keyword>
<dbReference type="GO" id="GO:0005886">
    <property type="term" value="C:plasma membrane"/>
    <property type="evidence" value="ECO:0000318"/>
    <property type="project" value="GO_Central"/>
</dbReference>
<dbReference type="Ensembl" id="ENSOANT00000060725.1">
    <property type="protein sequence ID" value="ENSOANP00000043648.1"/>
    <property type="gene ID" value="ENSOANG00000046927.1"/>
</dbReference>
<dbReference type="PANTHER" id="PTHR11782:SF31">
    <property type="entry name" value="ECTONUCLEOSIDE TRIPHOSPHATE DIPHOSPHOHYDROLASE 8"/>
    <property type="match status" value="1"/>
</dbReference>
<evidence type="ECO:0000256" key="20">
    <source>
        <dbReference type="PIRSR" id="PIRSR600407-1"/>
    </source>
</evidence>
<keyword evidence="10 22" id="KW-0378">Hydrolase</keyword>
<dbReference type="Bgee" id="ENSOANG00000046927">
    <property type="expression patterns" value="Expressed in liver and 3 other cell types or tissues"/>
</dbReference>
<evidence type="ECO:0000256" key="23">
    <source>
        <dbReference type="SAM" id="Phobius"/>
    </source>
</evidence>
<keyword evidence="17" id="KW-0325">Glycoprotein</keyword>
<dbReference type="Gene3D" id="3.30.420.40">
    <property type="match status" value="1"/>
</dbReference>
<evidence type="ECO:0000256" key="14">
    <source>
        <dbReference type="ARBA" id="ARBA00022989"/>
    </source>
</evidence>
<evidence type="ECO:0000256" key="19">
    <source>
        <dbReference type="ARBA" id="ARBA00049175"/>
    </source>
</evidence>
<dbReference type="GO" id="GO:0045134">
    <property type="term" value="F:UDP phosphatase activity"/>
    <property type="evidence" value="ECO:0000318"/>
    <property type="project" value="GO_Central"/>
</dbReference>
<dbReference type="GO" id="GO:0004050">
    <property type="term" value="F:apyrase activity"/>
    <property type="evidence" value="ECO:0007669"/>
    <property type="project" value="UniProtKB-EC"/>
</dbReference>
<evidence type="ECO:0000256" key="2">
    <source>
        <dbReference type="ARBA" id="ARBA00001946"/>
    </source>
</evidence>
<gene>
    <name evidence="24" type="primary">ENTPD8</name>
</gene>
<evidence type="ECO:0000256" key="7">
    <source>
        <dbReference type="ARBA" id="ARBA00022692"/>
    </source>
</evidence>
<dbReference type="GO" id="GO:0009134">
    <property type="term" value="P:nucleoside diphosphate catabolic process"/>
    <property type="evidence" value="ECO:0000318"/>
    <property type="project" value="GO_Central"/>
</dbReference>
<dbReference type="GO" id="GO:0009133">
    <property type="term" value="P:nucleoside diphosphate biosynthetic process"/>
    <property type="evidence" value="ECO:0007669"/>
    <property type="project" value="Ensembl"/>
</dbReference>
<dbReference type="EC" id="3.6.1.5" evidence="5"/>
<evidence type="ECO:0000256" key="3">
    <source>
        <dbReference type="ARBA" id="ARBA00004651"/>
    </source>
</evidence>
<comment type="cofactor">
    <cofactor evidence="2">
        <name>Mg(2+)</name>
        <dbReference type="ChEBI" id="CHEBI:18420"/>
    </cofactor>
</comment>
<evidence type="ECO:0000256" key="15">
    <source>
        <dbReference type="ARBA" id="ARBA00023136"/>
    </source>
</evidence>
<evidence type="ECO:0000256" key="4">
    <source>
        <dbReference type="ARBA" id="ARBA00009283"/>
    </source>
</evidence>
<keyword evidence="6" id="KW-1003">Cell membrane</keyword>
<dbReference type="InParanoid" id="A0A6I8NSW7"/>
<evidence type="ECO:0000313" key="24">
    <source>
        <dbReference type="Ensembl" id="ENSOANP00000043648.1"/>
    </source>
</evidence>
<dbReference type="FunFam" id="3.30.420.150:FF:000002">
    <property type="entry name" value="Ectonucleoside triphosphate diphosphohydrolase 1"/>
    <property type="match status" value="1"/>
</dbReference>
<dbReference type="GO" id="GO:0046872">
    <property type="term" value="F:metal ion binding"/>
    <property type="evidence" value="ECO:0007669"/>
    <property type="project" value="UniProtKB-KW"/>
</dbReference>
<dbReference type="InterPro" id="IPR000407">
    <property type="entry name" value="GDA1_CD39_NTPase"/>
</dbReference>
<evidence type="ECO:0000256" key="11">
    <source>
        <dbReference type="ARBA" id="ARBA00022837"/>
    </source>
</evidence>
<dbReference type="Pfam" id="PF01150">
    <property type="entry name" value="GDA1_CD39"/>
    <property type="match status" value="1"/>
</dbReference>
<name>A0A6I8NSW7_ORNAN</name>